<dbReference type="Proteomes" id="UP000799537">
    <property type="component" value="Unassembled WGS sequence"/>
</dbReference>
<organism evidence="4 5">
    <name type="scientific">Zasmidium cellare ATCC 36951</name>
    <dbReference type="NCBI Taxonomy" id="1080233"/>
    <lineage>
        <taxon>Eukaryota</taxon>
        <taxon>Fungi</taxon>
        <taxon>Dikarya</taxon>
        <taxon>Ascomycota</taxon>
        <taxon>Pezizomycotina</taxon>
        <taxon>Dothideomycetes</taxon>
        <taxon>Dothideomycetidae</taxon>
        <taxon>Mycosphaerellales</taxon>
        <taxon>Mycosphaerellaceae</taxon>
        <taxon>Zasmidium</taxon>
    </lineage>
</organism>
<dbReference type="GO" id="GO:0003924">
    <property type="term" value="F:GTPase activity"/>
    <property type="evidence" value="ECO:0007669"/>
    <property type="project" value="InterPro"/>
</dbReference>
<dbReference type="Pfam" id="PF00071">
    <property type="entry name" value="Ras"/>
    <property type="match status" value="1"/>
</dbReference>
<evidence type="ECO:0000256" key="3">
    <source>
        <dbReference type="SAM" id="SignalP"/>
    </source>
</evidence>
<dbReference type="OrthoDB" id="8830751at2759"/>
<dbReference type="GO" id="GO:0005525">
    <property type="term" value="F:GTP binding"/>
    <property type="evidence" value="ECO:0007669"/>
    <property type="project" value="UniProtKB-KW"/>
</dbReference>
<dbReference type="GeneID" id="54563608"/>
<dbReference type="EMBL" id="ML993596">
    <property type="protein sequence ID" value="KAF2166497.1"/>
    <property type="molecule type" value="Genomic_DNA"/>
</dbReference>
<dbReference type="SUPFAM" id="SSF52540">
    <property type="entry name" value="P-loop containing nucleoside triphosphate hydrolases"/>
    <property type="match status" value="1"/>
</dbReference>
<evidence type="ECO:0000313" key="4">
    <source>
        <dbReference type="EMBL" id="KAF2166497.1"/>
    </source>
</evidence>
<keyword evidence="1" id="KW-0547">Nucleotide-binding</keyword>
<protein>
    <submittedName>
        <fullName evidence="4">Uncharacterized protein</fullName>
    </submittedName>
</protein>
<feature type="signal peptide" evidence="3">
    <location>
        <begin position="1"/>
        <end position="20"/>
    </location>
</feature>
<proteinExistence type="predicted"/>
<feature type="chain" id="PRO_5025691434" evidence="3">
    <location>
        <begin position="21"/>
        <end position="104"/>
    </location>
</feature>
<gene>
    <name evidence="4" type="ORF">M409DRAFT_34905</name>
</gene>
<dbReference type="Gene3D" id="3.40.50.300">
    <property type="entry name" value="P-loop containing nucleotide triphosphate hydrolases"/>
    <property type="match status" value="1"/>
</dbReference>
<keyword evidence="2" id="KW-0342">GTP-binding</keyword>
<dbReference type="SMART" id="SM00174">
    <property type="entry name" value="RHO"/>
    <property type="match status" value="1"/>
</dbReference>
<evidence type="ECO:0000256" key="1">
    <source>
        <dbReference type="ARBA" id="ARBA00022741"/>
    </source>
</evidence>
<reference evidence="4" key="1">
    <citation type="journal article" date="2020" name="Stud. Mycol.">
        <title>101 Dothideomycetes genomes: a test case for predicting lifestyles and emergence of pathogens.</title>
        <authorList>
            <person name="Haridas S."/>
            <person name="Albert R."/>
            <person name="Binder M."/>
            <person name="Bloem J."/>
            <person name="Labutti K."/>
            <person name="Salamov A."/>
            <person name="Andreopoulos B."/>
            <person name="Baker S."/>
            <person name="Barry K."/>
            <person name="Bills G."/>
            <person name="Bluhm B."/>
            <person name="Cannon C."/>
            <person name="Castanera R."/>
            <person name="Culley D."/>
            <person name="Daum C."/>
            <person name="Ezra D."/>
            <person name="Gonzalez J."/>
            <person name="Henrissat B."/>
            <person name="Kuo A."/>
            <person name="Liang C."/>
            <person name="Lipzen A."/>
            <person name="Lutzoni F."/>
            <person name="Magnuson J."/>
            <person name="Mondo S."/>
            <person name="Nolan M."/>
            <person name="Ohm R."/>
            <person name="Pangilinan J."/>
            <person name="Park H.-J."/>
            <person name="Ramirez L."/>
            <person name="Alfaro M."/>
            <person name="Sun H."/>
            <person name="Tritt A."/>
            <person name="Yoshinaga Y."/>
            <person name="Zwiers L.-H."/>
            <person name="Turgeon B."/>
            <person name="Goodwin S."/>
            <person name="Spatafora J."/>
            <person name="Crous P."/>
            <person name="Grigoriev I."/>
        </authorList>
    </citation>
    <scope>NUCLEOTIDE SEQUENCE</scope>
    <source>
        <strain evidence="4">ATCC 36951</strain>
    </source>
</reference>
<evidence type="ECO:0000313" key="5">
    <source>
        <dbReference type="Proteomes" id="UP000799537"/>
    </source>
</evidence>
<evidence type="ECO:0000256" key="2">
    <source>
        <dbReference type="ARBA" id="ARBA00023134"/>
    </source>
</evidence>
<dbReference type="RefSeq" id="XP_033667386.1">
    <property type="nucleotide sequence ID" value="XM_033810336.1"/>
</dbReference>
<feature type="non-terminal residue" evidence="4">
    <location>
        <position position="1"/>
    </location>
</feature>
<dbReference type="GO" id="GO:0007264">
    <property type="term" value="P:small GTPase-mediated signal transduction"/>
    <property type="evidence" value="ECO:0007669"/>
    <property type="project" value="InterPro"/>
</dbReference>
<dbReference type="PANTHER" id="PTHR24072">
    <property type="entry name" value="RHO FAMILY GTPASE"/>
    <property type="match status" value="1"/>
</dbReference>
<dbReference type="InterPro" id="IPR027417">
    <property type="entry name" value="P-loop_NTPase"/>
</dbReference>
<sequence length="104" mass="11660">YPRAAFILLCFSISCPTSLANVQKKAIWYPEIQRHAPEAKIVLLGGKAEYRDDWTTKEALRENGMAPTTYEDGQRVAGEIGAVEYLECTVVDRESVVRVLETIV</sequence>
<feature type="non-terminal residue" evidence="4">
    <location>
        <position position="104"/>
    </location>
</feature>
<name>A0A6A6CGX4_ZASCE</name>
<dbReference type="InterPro" id="IPR001806">
    <property type="entry name" value="Small_GTPase"/>
</dbReference>
<keyword evidence="5" id="KW-1185">Reference proteome</keyword>
<dbReference type="InterPro" id="IPR003578">
    <property type="entry name" value="Small_GTPase_Rho"/>
</dbReference>
<dbReference type="AlphaFoldDB" id="A0A6A6CGX4"/>
<accession>A0A6A6CGX4</accession>
<keyword evidence="3" id="KW-0732">Signal</keyword>